<dbReference type="InterPro" id="IPR042087">
    <property type="entry name" value="DNA_pol_B_thumb"/>
</dbReference>
<dbReference type="Gene3D" id="3.30.70.2250">
    <property type="match status" value="1"/>
</dbReference>
<dbReference type="GO" id="GO:0003677">
    <property type="term" value="F:DNA binding"/>
    <property type="evidence" value="ECO:0007669"/>
    <property type="project" value="UniProtKB-KW"/>
</dbReference>
<dbReference type="Pfam" id="PF03104">
    <property type="entry name" value="DNA_pol_B_exo1"/>
    <property type="match status" value="1"/>
</dbReference>
<evidence type="ECO:0000313" key="12">
    <source>
        <dbReference type="Proteomes" id="UP000094070"/>
    </source>
</evidence>
<dbReference type="PANTHER" id="PTHR10322">
    <property type="entry name" value="DNA POLYMERASE CATALYTIC SUBUNIT"/>
    <property type="match status" value="1"/>
</dbReference>
<keyword evidence="3 7" id="KW-0548">Nucleotidyltransferase</keyword>
<sequence length="796" mass="91233">MNIQTGFVLTRQARDLTSYSSPSKTLIELWVKTDTKPVQLLIEGERPVCFIAQSDYQVASTLLQNASFAIDLKPVDLQNFESQPIVACYANTTKALQQAKALLNQASITTFEDDIRLADRFLMERFIRGGIQFLGDITSYPQYQKITHAKCKAADFKPLFNVVSLDIECSEKGILYSVGLDSKDDKRVIMVGSKPEPTHEPGFHIDWVENELSLLKALIDWFQHYDPDIIIGWNVIDFDFRLLAKRAECYKLPFKIGRGSQNLYFRQSNNTQQGFVSIPGRVVLDGIDTLKTATYHFNSWALESVSQELLGEGKIIHDPFNRMDEINRQFREDKIALATYNLQDCRLVTRIFEKTHLLEFAIERSRLTGVELDRIGGSVAAFSNLYLPQLHRAGYIAPNLHPENWFASPGGYVMDSDPGLYHSVLVLDFKSLYPSIIRTFLIDPMGLVEGLKLNIGTSENQAVEGFRGGQFHRSKHFLPKMIEDLWAARDVAKKNNEAAFSQAIKIIMNSFYGVLGSSGCRFFDTRLASSITMRGHEIMKQTRRLIEDKGYKVIYGDTDSLFVSLIAPHAPEKANKIGQLLIDEMNLWWQKHIKETYGLTSALELEYETHYQRFLMPTIRGSETGSKKRYCGLINNDGVEEMIFKGLESARTDWTPLSHHFQHHLYTMIFHDEEPQAYIRQYVEDTLNGKYDADLVYQKRLRRKLNEYQKNIPPQVRAARLADEKNARMGRPLQYQNKGRIEYLFTLNGPEPKDYLESKIDYQHYIDKQIKPVADAILPFIGLDFESIIAPQIGLF</sequence>
<protein>
    <recommendedName>
        <fullName evidence="7">DNA polymerase</fullName>
        <ecNumber evidence="7">2.7.7.7</ecNumber>
    </recommendedName>
</protein>
<feature type="domain" description="DNA-directed DNA polymerase family B multifunctional" evidence="8">
    <location>
        <begin position="387"/>
        <end position="751"/>
    </location>
</feature>
<comment type="caution">
    <text evidence="11">The sequence shown here is derived from an EMBL/GenBank/DDBJ whole genome shotgun (WGS) entry which is preliminary data.</text>
</comment>
<dbReference type="RefSeq" id="WP_017026164.1">
    <property type="nucleotide sequence ID" value="NZ_AJYK02000034.1"/>
</dbReference>
<dbReference type="PROSITE" id="PS00116">
    <property type="entry name" value="DNA_POLYMERASE_B"/>
    <property type="match status" value="1"/>
</dbReference>
<dbReference type="InterPro" id="IPR055208">
    <property type="entry name" value="PolB_insertion"/>
</dbReference>
<evidence type="ECO:0000259" key="9">
    <source>
        <dbReference type="Pfam" id="PF03104"/>
    </source>
</evidence>
<dbReference type="InterPro" id="IPR006133">
    <property type="entry name" value="DNA-dir_DNA_pol_B_exonuc"/>
</dbReference>
<keyword evidence="4 7" id="KW-0239">DNA-directed DNA polymerase</keyword>
<dbReference type="EMBL" id="AJYK02000034">
    <property type="protein sequence ID" value="OEF27430.1"/>
    <property type="molecule type" value="Genomic_DNA"/>
</dbReference>
<comment type="similarity">
    <text evidence="1 7">Belongs to the DNA polymerase type-B family.</text>
</comment>
<dbReference type="GO" id="GO:0009432">
    <property type="term" value="P:SOS response"/>
    <property type="evidence" value="ECO:0007669"/>
    <property type="project" value="TreeGrafter"/>
</dbReference>
<dbReference type="FunFam" id="3.30.420.10:FF:000052">
    <property type="entry name" value="DNA polymerase"/>
    <property type="match status" value="1"/>
</dbReference>
<dbReference type="Proteomes" id="UP000094070">
    <property type="component" value="Unassembled WGS sequence"/>
</dbReference>
<evidence type="ECO:0000256" key="7">
    <source>
        <dbReference type="RuleBase" id="RU000442"/>
    </source>
</evidence>
<dbReference type="SUPFAM" id="SSF53098">
    <property type="entry name" value="Ribonuclease H-like"/>
    <property type="match status" value="1"/>
</dbReference>
<dbReference type="FunFam" id="3.90.1600.10:FF:000030">
    <property type="entry name" value="DNA polymerase II"/>
    <property type="match status" value="1"/>
</dbReference>
<reference evidence="11 12" key="1">
    <citation type="journal article" date="2012" name="Science">
        <title>Ecological populations of bacteria act as socially cohesive units of antibiotic production and resistance.</title>
        <authorList>
            <person name="Cordero O.X."/>
            <person name="Wildschutte H."/>
            <person name="Kirkup B."/>
            <person name="Proehl S."/>
            <person name="Ngo L."/>
            <person name="Hussain F."/>
            <person name="Le Roux F."/>
            <person name="Mincer T."/>
            <person name="Polz M.F."/>
        </authorList>
    </citation>
    <scope>NUCLEOTIDE SEQUENCE [LARGE SCALE GENOMIC DNA]</scope>
    <source>
        <strain evidence="11 12">1S-45</strain>
    </source>
</reference>
<dbReference type="CDD" id="cd05537">
    <property type="entry name" value="POLBc_Pol_II"/>
    <property type="match status" value="1"/>
</dbReference>
<dbReference type="NCBIfam" id="NF004421">
    <property type="entry name" value="PRK05762.1-2"/>
    <property type="match status" value="1"/>
</dbReference>
<gene>
    <name evidence="11" type="ORF">A1QC_14905</name>
</gene>
<evidence type="ECO:0000256" key="6">
    <source>
        <dbReference type="ARBA" id="ARBA00049244"/>
    </source>
</evidence>
<proteinExistence type="inferred from homology"/>
<keyword evidence="7" id="KW-0235">DNA replication</keyword>
<dbReference type="Pfam" id="PF22587">
    <property type="entry name" value="DNApolII_insertion"/>
    <property type="match status" value="1"/>
</dbReference>
<comment type="catalytic activity">
    <reaction evidence="6 7">
        <text>DNA(n) + a 2'-deoxyribonucleoside 5'-triphosphate = DNA(n+1) + diphosphate</text>
        <dbReference type="Rhea" id="RHEA:22508"/>
        <dbReference type="Rhea" id="RHEA-COMP:17339"/>
        <dbReference type="Rhea" id="RHEA-COMP:17340"/>
        <dbReference type="ChEBI" id="CHEBI:33019"/>
        <dbReference type="ChEBI" id="CHEBI:61560"/>
        <dbReference type="ChEBI" id="CHEBI:173112"/>
        <dbReference type="EC" id="2.7.7.7"/>
    </reaction>
</comment>
<dbReference type="FunFam" id="1.10.132.60:FF:000008">
    <property type="entry name" value="DNA polymerase"/>
    <property type="match status" value="1"/>
</dbReference>
<evidence type="ECO:0000313" key="11">
    <source>
        <dbReference type="EMBL" id="OEF27430.1"/>
    </source>
</evidence>
<evidence type="ECO:0000259" key="8">
    <source>
        <dbReference type="Pfam" id="PF00136"/>
    </source>
</evidence>
<dbReference type="InterPro" id="IPR006172">
    <property type="entry name" value="DNA-dir_DNA_pol_B"/>
</dbReference>
<dbReference type="PRINTS" id="PR00106">
    <property type="entry name" value="DNAPOLB"/>
</dbReference>
<keyword evidence="5 7" id="KW-0238">DNA-binding</keyword>
<feature type="domain" description="DNA polymerase II insertion" evidence="10">
    <location>
        <begin position="48"/>
        <end position="108"/>
    </location>
</feature>
<evidence type="ECO:0000256" key="4">
    <source>
        <dbReference type="ARBA" id="ARBA00022932"/>
    </source>
</evidence>
<evidence type="ECO:0000256" key="2">
    <source>
        <dbReference type="ARBA" id="ARBA00022679"/>
    </source>
</evidence>
<dbReference type="CDD" id="cd05784">
    <property type="entry name" value="DNA_polB_II_exo"/>
    <property type="match status" value="1"/>
</dbReference>
<dbReference type="EC" id="2.7.7.7" evidence="7"/>
<evidence type="ECO:0000259" key="10">
    <source>
        <dbReference type="Pfam" id="PF22587"/>
    </source>
</evidence>
<evidence type="ECO:0000256" key="1">
    <source>
        <dbReference type="ARBA" id="ARBA00005755"/>
    </source>
</evidence>
<keyword evidence="2 7" id="KW-0808">Transferase</keyword>
<dbReference type="Gene3D" id="1.10.132.60">
    <property type="entry name" value="DNA polymerase family B, C-terminal domain"/>
    <property type="match status" value="1"/>
</dbReference>
<dbReference type="GO" id="GO:0000166">
    <property type="term" value="F:nucleotide binding"/>
    <property type="evidence" value="ECO:0007669"/>
    <property type="project" value="InterPro"/>
</dbReference>
<dbReference type="AlphaFoldDB" id="A0A1E5E428"/>
<evidence type="ECO:0000256" key="5">
    <source>
        <dbReference type="ARBA" id="ARBA00023125"/>
    </source>
</evidence>
<dbReference type="OrthoDB" id="5807460at2"/>
<dbReference type="STRING" id="1188252.A1QC_14905"/>
<dbReference type="PANTHER" id="PTHR10322:SF23">
    <property type="entry name" value="DNA POLYMERASE DELTA CATALYTIC SUBUNIT"/>
    <property type="match status" value="1"/>
</dbReference>
<evidence type="ECO:0000256" key="3">
    <source>
        <dbReference type="ARBA" id="ARBA00022695"/>
    </source>
</evidence>
<dbReference type="InterPro" id="IPR017964">
    <property type="entry name" value="DNA-dir_DNA_pol_B_CS"/>
</dbReference>
<dbReference type="InterPro" id="IPR036397">
    <property type="entry name" value="RNaseH_sf"/>
</dbReference>
<dbReference type="SMART" id="SM00486">
    <property type="entry name" value="POLBc"/>
    <property type="match status" value="1"/>
</dbReference>
<dbReference type="GO" id="GO:0008296">
    <property type="term" value="F:3'-5'-DNA exonuclease activity"/>
    <property type="evidence" value="ECO:0007669"/>
    <property type="project" value="TreeGrafter"/>
</dbReference>
<dbReference type="eggNOG" id="COG0417">
    <property type="taxonomic scope" value="Bacteria"/>
</dbReference>
<dbReference type="Pfam" id="PF00136">
    <property type="entry name" value="DNA_pol_B"/>
    <property type="match status" value="1"/>
</dbReference>
<dbReference type="InterPro" id="IPR043502">
    <property type="entry name" value="DNA/RNA_pol_sf"/>
</dbReference>
<dbReference type="GO" id="GO:0045004">
    <property type="term" value="P:DNA replication proofreading"/>
    <property type="evidence" value="ECO:0007669"/>
    <property type="project" value="TreeGrafter"/>
</dbReference>
<dbReference type="SUPFAM" id="SSF56672">
    <property type="entry name" value="DNA/RNA polymerases"/>
    <property type="match status" value="1"/>
</dbReference>
<dbReference type="InterPro" id="IPR023211">
    <property type="entry name" value="DNA_pol_palm_dom_sf"/>
</dbReference>
<organism evidence="11 12">
    <name type="scientific">Vibrio rumoiensis 1S-45</name>
    <dbReference type="NCBI Taxonomy" id="1188252"/>
    <lineage>
        <taxon>Bacteria</taxon>
        <taxon>Pseudomonadati</taxon>
        <taxon>Pseudomonadota</taxon>
        <taxon>Gammaproteobacteria</taxon>
        <taxon>Vibrionales</taxon>
        <taxon>Vibrionaceae</taxon>
        <taxon>Vibrio</taxon>
    </lineage>
</organism>
<dbReference type="Gene3D" id="3.30.420.10">
    <property type="entry name" value="Ribonuclease H-like superfamily/Ribonuclease H"/>
    <property type="match status" value="1"/>
</dbReference>
<dbReference type="InterPro" id="IPR050240">
    <property type="entry name" value="DNA_pol_type-B"/>
</dbReference>
<name>A0A1E5E428_9VIBR</name>
<feature type="domain" description="DNA-directed DNA polymerase family B exonuclease" evidence="9">
    <location>
        <begin position="110"/>
        <end position="305"/>
    </location>
</feature>
<dbReference type="InterPro" id="IPR006134">
    <property type="entry name" value="DNA-dir_DNA_pol_B_multi_dom"/>
</dbReference>
<dbReference type="Gene3D" id="3.90.1600.10">
    <property type="entry name" value="Palm domain of DNA polymerase"/>
    <property type="match status" value="2"/>
</dbReference>
<accession>A0A1E5E428</accession>
<dbReference type="GO" id="GO:0003887">
    <property type="term" value="F:DNA-directed DNA polymerase activity"/>
    <property type="evidence" value="ECO:0007669"/>
    <property type="project" value="UniProtKB-KW"/>
</dbReference>
<keyword evidence="12" id="KW-1185">Reference proteome</keyword>
<dbReference type="InterPro" id="IPR012337">
    <property type="entry name" value="RNaseH-like_sf"/>
</dbReference>